<dbReference type="SUPFAM" id="SSF53383">
    <property type="entry name" value="PLP-dependent transferases"/>
    <property type="match status" value="1"/>
</dbReference>
<dbReference type="EC" id="2.6.1.44" evidence="4"/>
<evidence type="ECO:0000256" key="3">
    <source>
        <dbReference type="ARBA" id="ARBA00011881"/>
    </source>
</evidence>
<keyword evidence="8" id="KW-1185">Reference proteome</keyword>
<comment type="similarity">
    <text evidence="2">Belongs to the class-III pyridoxal-phosphate-dependent aminotransferase family.</text>
</comment>
<reference evidence="7" key="1">
    <citation type="submission" date="2020-02" db="EMBL/GenBank/DDBJ databases">
        <title>A new Streptomyces sp. for controlling soil-borne diseases.</title>
        <authorList>
            <person name="Li X."/>
            <person name="Tian Y."/>
            <person name="Gao K."/>
        </authorList>
    </citation>
    <scope>NUCLEOTIDE SEQUENCE [LARGE SCALE GENOMIC DNA]</scope>
    <source>
        <strain evidence="7">0250</strain>
    </source>
</reference>
<dbReference type="PANTHER" id="PTHR45688:SF3">
    <property type="entry name" value="ALANINE--GLYOXYLATE AMINOTRANSFERASE 2, MITOCHONDRIAL"/>
    <property type="match status" value="1"/>
</dbReference>
<gene>
    <name evidence="7" type="ORF">G4H13_26010</name>
</gene>
<accession>A0A6G4AKF2</accession>
<proteinExistence type="inferred from homology"/>
<dbReference type="Pfam" id="PF00202">
    <property type="entry name" value="Aminotran_3"/>
    <property type="match status" value="1"/>
</dbReference>
<dbReference type="InterPro" id="IPR015424">
    <property type="entry name" value="PyrdxlP-dep_Trfase"/>
</dbReference>
<evidence type="ECO:0000256" key="5">
    <source>
        <dbReference type="ARBA" id="ARBA00022576"/>
    </source>
</evidence>
<evidence type="ECO:0000256" key="6">
    <source>
        <dbReference type="ARBA" id="ARBA00022679"/>
    </source>
</evidence>
<dbReference type="Gene3D" id="3.90.1150.10">
    <property type="entry name" value="Aspartate Aminotransferase, domain 1"/>
    <property type="match status" value="1"/>
</dbReference>
<dbReference type="EMBL" id="JAAIKT010000034">
    <property type="protein sequence ID" value="NEW73722.1"/>
    <property type="molecule type" value="Genomic_DNA"/>
</dbReference>
<dbReference type="InterPro" id="IPR015422">
    <property type="entry name" value="PyrdxlP-dep_Trfase_small"/>
</dbReference>
<dbReference type="PANTHER" id="PTHR45688">
    <property type="match status" value="1"/>
</dbReference>
<protein>
    <recommendedName>
        <fullName evidence="4">alanine--glyoxylate transaminase</fullName>
        <ecNumber evidence="4">2.6.1.44</ecNumber>
    </recommendedName>
</protein>
<dbReference type="GO" id="GO:0008453">
    <property type="term" value="F:alanine-glyoxylate transaminase activity"/>
    <property type="evidence" value="ECO:0007669"/>
    <property type="project" value="UniProtKB-EC"/>
</dbReference>
<evidence type="ECO:0000313" key="8">
    <source>
        <dbReference type="Proteomes" id="UP000476310"/>
    </source>
</evidence>
<sequence length="109" mass="11364">MNCLTANSISTSRGSPITMATAEVRGTGLILGFELIEPKAKVPAVAATNAVLAQCRERGLLIGKGGLLGNVLRVTPLMTVTLHEARQALGMLDDVLARITPQAEPQADS</sequence>
<dbReference type="AlphaFoldDB" id="A0A6G4AKF2"/>
<keyword evidence="6" id="KW-0808">Transferase</keyword>
<evidence type="ECO:0000313" key="7">
    <source>
        <dbReference type="EMBL" id="NEW73722.1"/>
    </source>
</evidence>
<dbReference type="InterPro" id="IPR005814">
    <property type="entry name" value="Aminotrans_3"/>
</dbReference>
<organism evidence="7 8">
    <name type="scientific">Streptomyces rhizosphaericus</name>
    <dbReference type="NCBI Taxonomy" id="114699"/>
    <lineage>
        <taxon>Bacteria</taxon>
        <taxon>Bacillati</taxon>
        <taxon>Actinomycetota</taxon>
        <taxon>Actinomycetes</taxon>
        <taxon>Kitasatosporales</taxon>
        <taxon>Streptomycetaceae</taxon>
        <taxon>Streptomyces</taxon>
        <taxon>Streptomyces violaceusniger group</taxon>
    </lineage>
</organism>
<evidence type="ECO:0000256" key="1">
    <source>
        <dbReference type="ARBA" id="ARBA00001933"/>
    </source>
</evidence>
<comment type="caution">
    <text evidence="7">The sequence shown here is derived from an EMBL/GenBank/DDBJ whole genome shotgun (WGS) entry which is preliminary data.</text>
</comment>
<keyword evidence="5 7" id="KW-0032">Aminotransferase</keyword>
<dbReference type="GO" id="GO:0030170">
    <property type="term" value="F:pyridoxal phosphate binding"/>
    <property type="evidence" value="ECO:0007669"/>
    <property type="project" value="InterPro"/>
</dbReference>
<comment type="cofactor">
    <cofactor evidence="1">
        <name>pyridoxal 5'-phosphate</name>
        <dbReference type="ChEBI" id="CHEBI:597326"/>
    </cofactor>
</comment>
<comment type="subunit">
    <text evidence="3">Homotetramer.</text>
</comment>
<dbReference type="Proteomes" id="UP000476310">
    <property type="component" value="Unassembled WGS sequence"/>
</dbReference>
<name>A0A6G4AKF2_9ACTN</name>
<evidence type="ECO:0000256" key="4">
    <source>
        <dbReference type="ARBA" id="ARBA00013049"/>
    </source>
</evidence>
<evidence type="ECO:0000256" key="2">
    <source>
        <dbReference type="ARBA" id="ARBA00008954"/>
    </source>
</evidence>